<dbReference type="Proteomes" id="UP001209681">
    <property type="component" value="Unassembled WGS sequence"/>
</dbReference>
<organism evidence="2 3">
    <name type="scientific">Desulfobotulus pelophilus</name>
    <dbReference type="NCBI Taxonomy" id="2823377"/>
    <lineage>
        <taxon>Bacteria</taxon>
        <taxon>Pseudomonadati</taxon>
        <taxon>Thermodesulfobacteriota</taxon>
        <taxon>Desulfobacteria</taxon>
        <taxon>Desulfobacterales</taxon>
        <taxon>Desulfobacteraceae</taxon>
        <taxon>Desulfobotulus</taxon>
    </lineage>
</organism>
<dbReference type="RefSeq" id="WP_265425773.1">
    <property type="nucleotide sequence ID" value="NZ_JAPFPW010000016.1"/>
</dbReference>
<proteinExistence type="predicted"/>
<gene>
    <name evidence="2" type="ORF">OOT00_12780</name>
</gene>
<keyword evidence="3" id="KW-1185">Reference proteome</keyword>
<dbReference type="EMBL" id="JAPFPW010000016">
    <property type="protein sequence ID" value="MCW7754859.1"/>
    <property type="molecule type" value="Genomic_DNA"/>
</dbReference>
<comment type="caution">
    <text evidence="2">The sequence shown here is derived from an EMBL/GenBank/DDBJ whole genome shotgun (WGS) entry which is preliminary data.</text>
</comment>
<evidence type="ECO:0000256" key="1">
    <source>
        <dbReference type="SAM" id="MobiDB-lite"/>
    </source>
</evidence>
<evidence type="ECO:0000313" key="2">
    <source>
        <dbReference type="EMBL" id="MCW7754859.1"/>
    </source>
</evidence>
<accession>A0ABT3NBL9</accession>
<feature type="non-terminal residue" evidence="2">
    <location>
        <position position="145"/>
    </location>
</feature>
<feature type="compositionally biased region" description="Pro residues" evidence="1">
    <location>
        <begin position="135"/>
        <end position="145"/>
    </location>
</feature>
<reference evidence="2 3" key="1">
    <citation type="submission" date="2022-11" db="EMBL/GenBank/DDBJ databases">
        <title>Desulfobotulus tamanensis H1 sp. nov. - anaerobic, alkaliphilic, sulphate reducing bacterium isolated from terrestrial mud volcano.</title>
        <authorList>
            <person name="Frolova A."/>
            <person name="Merkel A.Y."/>
            <person name="Slobodkin A.I."/>
        </authorList>
    </citation>
    <scope>NUCLEOTIDE SEQUENCE [LARGE SCALE GENOMIC DNA]</scope>
    <source>
        <strain evidence="2 3">H1</strain>
    </source>
</reference>
<name>A0ABT3NBL9_9BACT</name>
<protein>
    <submittedName>
        <fullName evidence="2">Uncharacterized protein</fullName>
    </submittedName>
</protein>
<sequence length="145" mass="14810">MSHNDSKGGVYPSPAQAQPPSGTTGQGHGHMTEHATGQISDVGMQGASMTFGSAQPGPDMGQPHYASQIPGAAPYQGAPLSPEETQARYAWGEKQSPEMTIPADSVGNEKQGGYGKEETVSTDAGGCTDAAAQPYPAPGQPPQFP</sequence>
<feature type="region of interest" description="Disordered" evidence="1">
    <location>
        <begin position="1"/>
        <end position="145"/>
    </location>
</feature>
<evidence type="ECO:0000313" key="3">
    <source>
        <dbReference type="Proteomes" id="UP001209681"/>
    </source>
</evidence>